<feature type="domain" description="Creatinase N-terminal" evidence="2">
    <location>
        <begin position="13"/>
        <end position="124"/>
    </location>
</feature>
<dbReference type="Pfam" id="PF00557">
    <property type="entry name" value="Peptidase_M24"/>
    <property type="match status" value="1"/>
</dbReference>
<dbReference type="Pfam" id="PF01321">
    <property type="entry name" value="Creatinase_N"/>
    <property type="match status" value="1"/>
</dbReference>
<dbReference type="SUPFAM" id="SSF55920">
    <property type="entry name" value="Creatinase/aminopeptidase"/>
    <property type="match status" value="1"/>
</dbReference>
<organism evidence="3 4">
    <name type="scientific">Corynebacterium maris DSM 45190</name>
    <dbReference type="NCBI Taxonomy" id="1224163"/>
    <lineage>
        <taxon>Bacteria</taxon>
        <taxon>Bacillati</taxon>
        <taxon>Actinomycetota</taxon>
        <taxon>Actinomycetes</taxon>
        <taxon>Mycobacteriales</taxon>
        <taxon>Corynebacteriaceae</taxon>
        <taxon>Corynebacterium</taxon>
    </lineage>
</organism>
<gene>
    <name evidence="3" type="ORF">B841_06755</name>
</gene>
<dbReference type="OrthoDB" id="9806388at2"/>
<dbReference type="SUPFAM" id="SSF53092">
    <property type="entry name" value="Creatinase/prolidase N-terminal domain"/>
    <property type="match status" value="1"/>
</dbReference>
<dbReference type="InterPro" id="IPR050659">
    <property type="entry name" value="Peptidase_M24B"/>
</dbReference>
<dbReference type="Gene3D" id="3.90.230.10">
    <property type="entry name" value="Creatinase/methionine aminopeptidase superfamily"/>
    <property type="match status" value="1"/>
</dbReference>
<protein>
    <submittedName>
        <fullName evidence="3">Dipeptidase</fullName>
    </submittedName>
</protein>
<reference evidence="3 4" key="1">
    <citation type="submission" date="2012-11" db="EMBL/GenBank/DDBJ databases">
        <title>The complete genome sequence of Corynebacterium maris Coryn-1 (=DSM 45190).</title>
        <authorList>
            <person name="Schaffert L."/>
            <person name="Albersmeier A."/>
            <person name="Kalinowski J."/>
            <person name="Ruckert C."/>
        </authorList>
    </citation>
    <scope>NUCLEOTIDE SEQUENCE [LARGE SCALE GENOMIC DNA]</scope>
    <source>
        <strain evidence="4">Coryn-1</strain>
    </source>
</reference>
<sequence>MTQYFDADIYTRRIDRARTSVTEQGLGALVVGTGPELAYLTGSWMSSHERLTALVVTGEAAVLIAPATDIAEVAHLDLEVLGWADGQDAHALVAERVGDGPVGLGSSLTADHVLALQAALPAREWRLPTHLAVLKEDAELKQLARAGAAIDAVHAQVPSLLGAGRTEAEVAAELKHLILAEHEAVDFIIVGSGPNGANPHHSFSDRVLQAGDPVVVDVGGTLDSGYHSDCTRTYVVPGGEPPAEFTSAYGVLQRAFSAAVNAVRPGATAQSVDAAAREVIEEGGFGEFFTHRTGHGIGLSTHEEPFIIQGNELVLKEGMCFSVEPGIYVPGQWGMRIEDICAVGGKKAQQLNLQPIALS</sequence>
<evidence type="ECO:0000313" key="4">
    <source>
        <dbReference type="Proteomes" id="UP000015388"/>
    </source>
</evidence>
<dbReference type="HOGENOM" id="CLU_017266_4_1_11"/>
<evidence type="ECO:0000259" key="2">
    <source>
        <dbReference type="Pfam" id="PF01321"/>
    </source>
</evidence>
<dbReference type="InterPro" id="IPR000994">
    <property type="entry name" value="Pept_M24"/>
</dbReference>
<proteinExistence type="predicted"/>
<dbReference type="STRING" id="1224163.B841_06755"/>
<dbReference type="PANTHER" id="PTHR46112:SF3">
    <property type="entry name" value="AMINOPEPTIDASE YPDF"/>
    <property type="match status" value="1"/>
</dbReference>
<accession>S5SUF6</accession>
<dbReference type="InterPro" id="IPR029149">
    <property type="entry name" value="Creatin/AminoP/Spt16_N"/>
</dbReference>
<dbReference type="InterPro" id="IPR000587">
    <property type="entry name" value="Creatinase_N"/>
</dbReference>
<keyword evidence="4" id="KW-1185">Reference proteome</keyword>
<evidence type="ECO:0000313" key="3">
    <source>
        <dbReference type="EMBL" id="AGS34824.1"/>
    </source>
</evidence>
<evidence type="ECO:0000259" key="1">
    <source>
        <dbReference type="Pfam" id="PF00557"/>
    </source>
</evidence>
<dbReference type="PATRIC" id="fig|1224163.3.peg.1357"/>
<dbReference type="KEGG" id="cmd:B841_06755"/>
<dbReference type="RefSeq" id="WP_020934757.1">
    <property type="nucleotide sequence ID" value="NC_021915.1"/>
</dbReference>
<dbReference type="InterPro" id="IPR036005">
    <property type="entry name" value="Creatinase/aminopeptidase-like"/>
</dbReference>
<name>S5SUF6_9CORY</name>
<dbReference type="AlphaFoldDB" id="S5SUF6"/>
<dbReference type="eggNOG" id="COG0006">
    <property type="taxonomic scope" value="Bacteria"/>
</dbReference>
<dbReference type="EMBL" id="CP003924">
    <property type="protein sequence ID" value="AGS34824.1"/>
    <property type="molecule type" value="Genomic_DNA"/>
</dbReference>
<dbReference type="PANTHER" id="PTHR46112">
    <property type="entry name" value="AMINOPEPTIDASE"/>
    <property type="match status" value="1"/>
</dbReference>
<dbReference type="Proteomes" id="UP000015388">
    <property type="component" value="Chromosome"/>
</dbReference>
<feature type="domain" description="Peptidase M24" evidence="1">
    <location>
        <begin position="142"/>
        <end position="343"/>
    </location>
</feature>
<dbReference type="Gene3D" id="3.40.350.10">
    <property type="entry name" value="Creatinase/prolidase N-terminal domain"/>
    <property type="match status" value="1"/>
</dbReference>